<dbReference type="Proteomes" id="UP000288943">
    <property type="component" value="Chromosome"/>
</dbReference>
<accession>A0A410WPS2</accession>
<reference evidence="3 4" key="1">
    <citation type="submission" date="2018-01" db="EMBL/GenBank/DDBJ databases">
        <title>The whole genome sequencing and assembly of Paenibacillus chitinolyticus KCCM 41400 strain.</title>
        <authorList>
            <person name="Kim J.-Y."/>
            <person name="Park M.-K."/>
            <person name="Lee Y.-J."/>
            <person name="Yi H."/>
            <person name="Bahn Y.-S."/>
            <person name="Kim J.F."/>
            <person name="Lee D.-W."/>
        </authorList>
    </citation>
    <scope>NUCLEOTIDE SEQUENCE [LARGE SCALE GENOMIC DNA]</scope>
    <source>
        <strain evidence="3 4">KCCM 41400</strain>
    </source>
</reference>
<dbReference type="EMBL" id="JAMDMJ010000018">
    <property type="protein sequence ID" value="MCY9597295.1"/>
    <property type="molecule type" value="Genomic_DNA"/>
</dbReference>
<dbReference type="KEGG" id="pchi:PC41400_00960"/>
<evidence type="ECO:0000313" key="5">
    <source>
        <dbReference type="Proteomes" id="UP001527202"/>
    </source>
</evidence>
<keyword evidence="1" id="KW-1133">Transmembrane helix</keyword>
<feature type="transmembrane region" description="Helical" evidence="1">
    <location>
        <begin position="203"/>
        <end position="219"/>
    </location>
</feature>
<keyword evidence="1" id="KW-0472">Membrane</keyword>
<keyword evidence="1" id="KW-0812">Transmembrane</keyword>
<feature type="transmembrane region" description="Helical" evidence="1">
    <location>
        <begin position="152"/>
        <end position="173"/>
    </location>
</feature>
<sequence>MTTEKSIKERLRLGFLLAGRYVSPALLAALGVLLITGFALFVPPYIGVADNGDFFRSIYSEGLYFNLPDYDSQRFGYFVKQYGIYQYFNENGTTIVSSQSLFIKAALLLNQLLFSSVVFDIRFQALLFTLLLTAAVYLLVEALTWKIARKHGYLIALLAIFMFGDTGYTAYFSSFFGESIVYVMMLFVFASWLLMYRKRYNDYALLALFVISTLILTTSKQQNAPVGMIVACMAVVLLWVRKEKLFRLITAGSLVLLFVSGVATYAMISKEFVNINQYHAMTRGVLMQTANPENTLKSFEIDKQYAILKGSIFYEPYATVDVNSPMLEKDFYSRYGFVSILAYYVTHPDKLHSILNVAAKDAFTIRPTAMGNYEASAGKPFGTHADFFSGYSVMKKGLSPKTYGFIVIWIVVIVGLYMPSFVAAFRARDPRLAQRLLLIVTMIFIGLAGILVSIIGAGDADLAKHEFLFTVAFDLVTFMAIADGLSRRLMRNHEYAADEADKIRTGTGKGGNALAQHSSL</sequence>
<dbReference type="EMBL" id="CP026520">
    <property type="protein sequence ID" value="QAV16343.1"/>
    <property type="molecule type" value="Genomic_DNA"/>
</dbReference>
<feature type="transmembrane region" description="Helical" evidence="1">
    <location>
        <begin position="179"/>
        <end position="196"/>
    </location>
</feature>
<feature type="transmembrane region" description="Helical" evidence="1">
    <location>
        <begin position="436"/>
        <end position="455"/>
    </location>
</feature>
<dbReference type="AlphaFoldDB" id="A0A410WPS2"/>
<dbReference type="Proteomes" id="UP001527202">
    <property type="component" value="Unassembled WGS sequence"/>
</dbReference>
<protein>
    <recommendedName>
        <fullName evidence="6">Transmembrane protein</fullName>
    </recommendedName>
</protein>
<dbReference type="RefSeq" id="WP_042231462.1">
    <property type="nucleotide sequence ID" value="NZ_CP026520.1"/>
</dbReference>
<evidence type="ECO:0008006" key="6">
    <source>
        <dbReference type="Google" id="ProtNLM"/>
    </source>
</evidence>
<feature type="transmembrane region" description="Helical" evidence="1">
    <location>
        <begin position="467"/>
        <end position="485"/>
    </location>
</feature>
<evidence type="ECO:0000313" key="3">
    <source>
        <dbReference type="EMBL" id="QAV16343.1"/>
    </source>
</evidence>
<dbReference type="OrthoDB" id="129479at2"/>
<dbReference type="GeneID" id="95373385"/>
<feature type="transmembrane region" description="Helical" evidence="1">
    <location>
        <begin position="121"/>
        <end position="140"/>
    </location>
</feature>
<organism evidence="3 4">
    <name type="scientific">Paenibacillus chitinolyticus</name>
    <dbReference type="NCBI Taxonomy" id="79263"/>
    <lineage>
        <taxon>Bacteria</taxon>
        <taxon>Bacillati</taxon>
        <taxon>Bacillota</taxon>
        <taxon>Bacilli</taxon>
        <taxon>Bacillales</taxon>
        <taxon>Paenibacillaceae</taxon>
        <taxon>Paenibacillus</taxon>
    </lineage>
</organism>
<feature type="transmembrane region" description="Helical" evidence="1">
    <location>
        <begin position="225"/>
        <end position="241"/>
    </location>
</feature>
<keyword evidence="5" id="KW-1185">Reference proteome</keyword>
<evidence type="ECO:0000313" key="4">
    <source>
        <dbReference type="Proteomes" id="UP000288943"/>
    </source>
</evidence>
<evidence type="ECO:0000313" key="2">
    <source>
        <dbReference type="EMBL" id="MCY9597295.1"/>
    </source>
</evidence>
<name>A0A410WPS2_9BACL</name>
<gene>
    <name evidence="2" type="ORF">M5X16_16160</name>
    <name evidence="3" type="ORF">PC41400_00960</name>
</gene>
<reference evidence="2 5" key="2">
    <citation type="submission" date="2022-05" db="EMBL/GenBank/DDBJ databases">
        <title>Genome Sequencing of Bee-Associated Microbes.</title>
        <authorList>
            <person name="Dunlap C."/>
        </authorList>
    </citation>
    <scope>NUCLEOTIDE SEQUENCE [LARGE SCALE GENOMIC DNA]</scope>
    <source>
        <strain evidence="2 5">NRRL B-23120</strain>
    </source>
</reference>
<feature type="transmembrane region" description="Helical" evidence="1">
    <location>
        <begin position="21"/>
        <end position="46"/>
    </location>
</feature>
<evidence type="ECO:0000256" key="1">
    <source>
        <dbReference type="SAM" id="Phobius"/>
    </source>
</evidence>
<feature type="transmembrane region" description="Helical" evidence="1">
    <location>
        <begin position="403"/>
        <end position="424"/>
    </location>
</feature>
<feature type="transmembrane region" description="Helical" evidence="1">
    <location>
        <begin position="248"/>
        <end position="268"/>
    </location>
</feature>
<proteinExistence type="predicted"/>